<proteinExistence type="predicted"/>
<accession>A0A9W5F3Q5</accession>
<gene>
    <name evidence="1" type="ORF">AGR2A_pc0097</name>
</gene>
<dbReference type="EMBL" id="FBVY01000049">
    <property type="protein sequence ID" value="CUX03975.1"/>
    <property type="molecule type" value="Genomic_DNA"/>
</dbReference>
<evidence type="ECO:0000313" key="1">
    <source>
        <dbReference type="EMBL" id="CUX03975.1"/>
    </source>
</evidence>
<organism evidence="1 2">
    <name type="scientific">Agrobacterium genomosp. 2 str. CFBP 5494</name>
    <dbReference type="NCBI Taxonomy" id="1183436"/>
    <lineage>
        <taxon>Bacteria</taxon>
        <taxon>Pseudomonadati</taxon>
        <taxon>Pseudomonadota</taxon>
        <taxon>Alphaproteobacteria</taxon>
        <taxon>Hyphomicrobiales</taxon>
        <taxon>Rhizobiaceae</taxon>
        <taxon>Rhizobium/Agrobacterium group</taxon>
        <taxon>Agrobacterium</taxon>
        <taxon>Agrobacterium tumefaciens complex</taxon>
    </lineage>
</organism>
<evidence type="ECO:0000313" key="2">
    <source>
        <dbReference type="Proteomes" id="UP000191933"/>
    </source>
</evidence>
<comment type="caution">
    <text evidence="1">The sequence shown here is derived from an EMBL/GenBank/DDBJ whole genome shotgun (WGS) entry which is preliminary data.</text>
</comment>
<dbReference type="Proteomes" id="UP000191933">
    <property type="component" value="Unassembled WGS sequence"/>
</dbReference>
<protein>
    <submittedName>
        <fullName evidence="1">Uncharacterized protein</fullName>
    </submittedName>
</protein>
<sequence length="52" mass="5846">MSETNEITYALKLKNTLDLSRFINVLALPELKKFGFIVFLGKSAHVTFVTVS</sequence>
<reference evidence="1 2" key="1">
    <citation type="submission" date="2016-01" db="EMBL/GenBank/DDBJ databases">
        <authorList>
            <person name="Regsiter A."/>
            <person name="william w."/>
        </authorList>
    </citation>
    <scope>NUCLEOTIDE SEQUENCE [LARGE SCALE GENOMIC DNA]</scope>
    <source>
        <strain evidence="1 2">CFBP 5494</strain>
    </source>
</reference>
<keyword evidence="2" id="KW-1185">Reference proteome</keyword>
<dbReference type="AlphaFoldDB" id="A0A9W5F3Q5"/>
<name>A0A9W5F3Q5_9HYPH</name>